<gene>
    <name evidence="1" type="ORF">BCV71DRAFT_189730</name>
</gene>
<evidence type="ECO:0000313" key="1">
    <source>
        <dbReference type="EMBL" id="ORE13161.1"/>
    </source>
</evidence>
<name>A0A1X0RMI7_RHIZD</name>
<dbReference type="EMBL" id="KV921562">
    <property type="protein sequence ID" value="ORE13161.1"/>
    <property type="molecule type" value="Genomic_DNA"/>
</dbReference>
<proteinExistence type="predicted"/>
<dbReference type="AlphaFoldDB" id="A0A1X0RMI7"/>
<sequence>KKHAIYCLNMYRRLQILETITDPLSFLLNRLPNSKPRSNQARLFWSSKWPILCSILQNMDYFYHKKMPLQPANP</sequence>
<evidence type="ECO:0000313" key="2">
    <source>
        <dbReference type="Proteomes" id="UP000242381"/>
    </source>
</evidence>
<accession>A0A1X0RMI7</accession>
<organism evidence="1 2">
    <name type="scientific">Rhizopus microsporus</name>
    <dbReference type="NCBI Taxonomy" id="58291"/>
    <lineage>
        <taxon>Eukaryota</taxon>
        <taxon>Fungi</taxon>
        <taxon>Fungi incertae sedis</taxon>
        <taxon>Mucoromycota</taxon>
        <taxon>Mucoromycotina</taxon>
        <taxon>Mucoromycetes</taxon>
        <taxon>Mucorales</taxon>
        <taxon>Mucorineae</taxon>
        <taxon>Rhizopodaceae</taxon>
        <taxon>Rhizopus</taxon>
    </lineage>
</organism>
<protein>
    <submittedName>
        <fullName evidence="1">Uncharacterized protein</fullName>
    </submittedName>
</protein>
<dbReference type="Proteomes" id="UP000242381">
    <property type="component" value="Unassembled WGS sequence"/>
</dbReference>
<feature type="non-terminal residue" evidence="1">
    <location>
        <position position="1"/>
    </location>
</feature>
<reference evidence="1 2" key="1">
    <citation type="journal article" date="2016" name="Proc. Natl. Acad. Sci. U.S.A.">
        <title>Lipid metabolic changes in an early divergent fungus govern the establishment of a mutualistic symbiosis with endobacteria.</title>
        <authorList>
            <person name="Lastovetsky O.A."/>
            <person name="Gaspar M.L."/>
            <person name="Mondo S.J."/>
            <person name="LaButti K.M."/>
            <person name="Sandor L."/>
            <person name="Grigoriev I.V."/>
            <person name="Henry S.A."/>
            <person name="Pawlowska T.E."/>
        </authorList>
    </citation>
    <scope>NUCLEOTIDE SEQUENCE [LARGE SCALE GENOMIC DNA]</scope>
    <source>
        <strain evidence="1 2">ATCC 11559</strain>
    </source>
</reference>